<keyword evidence="2" id="KW-1185">Reference proteome</keyword>
<protein>
    <submittedName>
        <fullName evidence="1">Uncharacterized protein</fullName>
    </submittedName>
</protein>
<proteinExistence type="predicted"/>
<reference evidence="1" key="2">
    <citation type="submission" date="2021-09" db="EMBL/GenBank/DDBJ databases">
        <authorList>
            <person name="Jia N."/>
            <person name="Wang J."/>
            <person name="Shi W."/>
            <person name="Du L."/>
            <person name="Sun Y."/>
            <person name="Zhan W."/>
            <person name="Jiang J."/>
            <person name="Wang Q."/>
            <person name="Zhang B."/>
            <person name="Ji P."/>
            <person name="Sakyi L.B."/>
            <person name="Cui X."/>
            <person name="Yuan T."/>
            <person name="Jiang B."/>
            <person name="Yang W."/>
            <person name="Lam T.T.-Y."/>
            <person name="Chang Q."/>
            <person name="Ding S."/>
            <person name="Wang X."/>
            <person name="Zhu J."/>
            <person name="Ruan X."/>
            <person name="Zhao L."/>
            <person name="Wei J."/>
            <person name="Que T."/>
            <person name="Du C."/>
            <person name="Cheng J."/>
            <person name="Dai P."/>
            <person name="Han X."/>
            <person name="Huang E."/>
            <person name="Gao Y."/>
            <person name="Liu J."/>
            <person name="Shao H."/>
            <person name="Ye R."/>
            <person name="Li L."/>
            <person name="Wei W."/>
            <person name="Wang X."/>
            <person name="Wang C."/>
            <person name="Huo Q."/>
            <person name="Li W."/>
            <person name="Guo W."/>
            <person name="Chen H."/>
            <person name="Chen S."/>
            <person name="Zhou L."/>
            <person name="Zhou L."/>
            <person name="Ni X."/>
            <person name="Tian J."/>
            <person name="Zhou Y."/>
            <person name="Sheng Y."/>
            <person name="Liu T."/>
            <person name="Pan Y."/>
            <person name="Xia L."/>
            <person name="Li J."/>
            <person name="Zhao F."/>
            <person name="Cao W."/>
        </authorList>
    </citation>
    <scope>NUCLEOTIDE SEQUENCE</scope>
    <source>
        <strain evidence="1">Rmic-2018</strain>
        <tissue evidence="1">Larvae</tissue>
    </source>
</reference>
<dbReference type="EMBL" id="JABSTU010000006">
    <property type="protein sequence ID" value="KAH8027267.1"/>
    <property type="molecule type" value="Genomic_DNA"/>
</dbReference>
<name>A0A9J6DYH8_RHIMP</name>
<dbReference type="Proteomes" id="UP000821866">
    <property type="component" value="Chromosome 4"/>
</dbReference>
<accession>A0A9J6DYH8</accession>
<dbReference type="AlphaFoldDB" id="A0A9J6DYH8"/>
<evidence type="ECO:0000313" key="1">
    <source>
        <dbReference type="EMBL" id="KAH8027267.1"/>
    </source>
</evidence>
<evidence type="ECO:0000313" key="2">
    <source>
        <dbReference type="Proteomes" id="UP000821866"/>
    </source>
</evidence>
<reference evidence="1" key="1">
    <citation type="journal article" date="2020" name="Cell">
        <title>Large-Scale Comparative Analyses of Tick Genomes Elucidate Their Genetic Diversity and Vector Capacities.</title>
        <authorList>
            <consortium name="Tick Genome and Microbiome Consortium (TIGMIC)"/>
            <person name="Jia N."/>
            <person name="Wang J."/>
            <person name="Shi W."/>
            <person name="Du L."/>
            <person name="Sun Y."/>
            <person name="Zhan W."/>
            <person name="Jiang J.F."/>
            <person name="Wang Q."/>
            <person name="Zhang B."/>
            <person name="Ji P."/>
            <person name="Bell-Sakyi L."/>
            <person name="Cui X.M."/>
            <person name="Yuan T.T."/>
            <person name="Jiang B.G."/>
            <person name="Yang W.F."/>
            <person name="Lam T.T."/>
            <person name="Chang Q.C."/>
            <person name="Ding S.J."/>
            <person name="Wang X.J."/>
            <person name="Zhu J.G."/>
            <person name="Ruan X.D."/>
            <person name="Zhao L."/>
            <person name="Wei J.T."/>
            <person name="Ye R.Z."/>
            <person name="Que T.C."/>
            <person name="Du C.H."/>
            <person name="Zhou Y.H."/>
            <person name="Cheng J.X."/>
            <person name="Dai P.F."/>
            <person name="Guo W.B."/>
            <person name="Han X.H."/>
            <person name="Huang E.J."/>
            <person name="Li L.F."/>
            <person name="Wei W."/>
            <person name="Gao Y.C."/>
            <person name="Liu J.Z."/>
            <person name="Shao H.Z."/>
            <person name="Wang X."/>
            <person name="Wang C.C."/>
            <person name="Yang T.C."/>
            <person name="Huo Q.B."/>
            <person name="Li W."/>
            <person name="Chen H.Y."/>
            <person name="Chen S.E."/>
            <person name="Zhou L.G."/>
            <person name="Ni X.B."/>
            <person name="Tian J.H."/>
            <person name="Sheng Y."/>
            <person name="Liu T."/>
            <person name="Pan Y.S."/>
            <person name="Xia L.Y."/>
            <person name="Li J."/>
            <person name="Zhao F."/>
            <person name="Cao W.C."/>
        </authorList>
    </citation>
    <scope>NUCLEOTIDE SEQUENCE</scope>
    <source>
        <strain evidence="1">Rmic-2018</strain>
    </source>
</reference>
<gene>
    <name evidence="1" type="ORF">HPB51_003774</name>
</gene>
<organism evidence="1 2">
    <name type="scientific">Rhipicephalus microplus</name>
    <name type="common">Cattle tick</name>
    <name type="synonym">Boophilus microplus</name>
    <dbReference type="NCBI Taxonomy" id="6941"/>
    <lineage>
        <taxon>Eukaryota</taxon>
        <taxon>Metazoa</taxon>
        <taxon>Ecdysozoa</taxon>
        <taxon>Arthropoda</taxon>
        <taxon>Chelicerata</taxon>
        <taxon>Arachnida</taxon>
        <taxon>Acari</taxon>
        <taxon>Parasitiformes</taxon>
        <taxon>Ixodida</taxon>
        <taxon>Ixodoidea</taxon>
        <taxon>Ixodidae</taxon>
        <taxon>Rhipicephalinae</taxon>
        <taxon>Rhipicephalus</taxon>
        <taxon>Boophilus</taxon>
    </lineage>
</organism>
<comment type="caution">
    <text evidence="1">The sequence shown here is derived from an EMBL/GenBank/DDBJ whole genome shotgun (WGS) entry which is preliminary data.</text>
</comment>
<sequence>MAKLFKTVCAATQLPIEDAISEHQVRTHPNSNIALFSTPFRARAEAYNNIKILKIGDEEIKVVAHAPAPENSTKGVIYCACSDETGEAIFMELQTENPSTKLVAVRKVGRKHVVAVFAGTERLEHVRYWGATYVVHPFKEQIGACFNGRRTRHWADVCPQERQERCKCCGEETHETPAWCTKPYFIARCIVCEEEQPAGGRNCKYKYHSQVPQKGSTNATNGMPSILKDYNYRQGQSRPDDTATQLRMLSTCCRDDVRNNQIDQTGSIKAPLPCATLRAHWTSCRCSCRRKLSSADSQEEGVGLGMGGTPCGAEHSHVEWYTVGTDPQKGQ</sequence>